<reference evidence="2 3" key="1">
    <citation type="journal article" date="2008" name="Nat. Biotechnol.">
        <title>Genome sequencing and analysis of the filamentous fungus Penicillium chrysogenum.</title>
        <authorList>
            <person name="van den Berg M.A."/>
            <person name="Albang R."/>
            <person name="Albermann K."/>
            <person name="Badger J.H."/>
            <person name="Daran J.-M."/>
            <person name="Driessen A.J.M."/>
            <person name="Garcia-Estrada C."/>
            <person name="Fedorova N.D."/>
            <person name="Harris D.M."/>
            <person name="Heijne W.H.M."/>
            <person name="Joardar V.S."/>
            <person name="Kiel J.A.K.W."/>
            <person name="Kovalchuk A."/>
            <person name="Martin J.F."/>
            <person name="Nierman W.C."/>
            <person name="Nijland J.G."/>
            <person name="Pronk J.T."/>
            <person name="Roubos J.A."/>
            <person name="van der Klei I.J."/>
            <person name="van Peij N.N.M.E."/>
            <person name="Veenhuis M."/>
            <person name="von Doehren H."/>
            <person name="Wagner C."/>
            <person name="Wortman J.R."/>
            <person name="Bovenberg R.A.L."/>
        </authorList>
    </citation>
    <scope>NUCLEOTIDE SEQUENCE [LARGE SCALE GENOMIC DNA]</scope>
    <source>
        <strain evidence="3">ATCC 28089 / DSM 1075 / NRRL 1951 / Wisconsin 54-1255</strain>
    </source>
</reference>
<protein>
    <submittedName>
        <fullName evidence="2">Pc21g13570 protein</fullName>
    </submittedName>
</protein>
<evidence type="ECO:0000313" key="2">
    <source>
        <dbReference type="EMBL" id="CAP96254.1"/>
    </source>
</evidence>
<name>B6HNA7_PENRW</name>
<feature type="transmembrane region" description="Helical" evidence="1">
    <location>
        <begin position="15"/>
        <end position="35"/>
    </location>
</feature>
<evidence type="ECO:0000313" key="3">
    <source>
        <dbReference type="Proteomes" id="UP000000724"/>
    </source>
</evidence>
<keyword evidence="1" id="KW-1133">Transmembrane helix</keyword>
<dbReference type="Proteomes" id="UP000000724">
    <property type="component" value="Contig Pc00c21"/>
</dbReference>
<sequence length="156" mass="17568">MEVKWVKLVKPGQSGHLEGSMSLISGIYIVVYVLARKDLHFANIMYDSDHPGYPITAILDWEFSEEQTRVEKVFESTCREKGGRDDPPDTELNPLQNSMQTAVTAVNHISAIVVCPHDQGRDRAFHWRGVAEAAMEVFGVEQHITRTYSSGYSTLK</sequence>
<dbReference type="EMBL" id="AM920436">
    <property type="protein sequence ID" value="CAP96254.1"/>
    <property type="molecule type" value="Genomic_DNA"/>
</dbReference>
<keyword evidence="1" id="KW-0812">Transmembrane</keyword>
<dbReference type="OrthoDB" id="428260at2759"/>
<dbReference type="HOGENOM" id="CLU_1687235_0_0_1"/>
<organism evidence="2 3">
    <name type="scientific">Penicillium rubens (strain ATCC 28089 / DSM 1075 / NRRL 1951 / Wisconsin 54-1255)</name>
    <name type="common">Penicillium chrysogenum</name>
    <dbReference type="NCBI Taxonomy" id="500485"/>
    <lineage>
        <taxon>Eukaryota</taxon>
        <taxon>Fungi</taxon>
        <taxon>Dikarya</taxon>
        <taxon>Ascomycota</taxon>
        <taxon>Pezizomycotina</taxon>
        <taxon>Eurotiomycetes</taxon>
        <taxon>Eurotiomycetidae</taxon>
        <taxon>Eurotiales</taxon>
        <taxon>Aspergillaceae</taxon>
        <taxon>Penicillium</taxon>
        <taxon>Penicillium chrysogenum species complex</taxon>
    </lineage>
</organism>
<keyword evidence="3" id="KW-1185">Reference proteome</keyword>
<dbReference type="AlphaFoldDB" id="B6HNA7"/>
<dbReference type="VEuPathDB" id="FungiDB:PCH_Pc21g13570"/>
<proteinExistence type="predicted"/>
<gene>
    <name evidence="2" type="ORF">Pc21g13570</name>
    <name evidence="2" type="ORF">PCH_Pc21g13570</name>
</gene>
<evidence type="ECO:0000256" key="1">
    <source>
        <dbReference type="SAM" id="Phobius"/>
    </source>
</evidence>
<dbReference type="BioCyc" id="PCHR:PC21G13570-MONOMER"/>
<accession>B6HNA7</accession>
<keyword evidence="1" id="KW-0472">Membrane</keyword>